<sequence>MEFIKKHYKKVLFLIGYAILGYYMLKYTFDYFEELHSFNSKGFTLFVLCGIALIVLTMIILIKFNRGNIAKQFVVIALIWGTAFAVINPPFLVPDEIVHINRSYDLAKGRIFYKAHEDHMMLPFGLYKYDQNIWNSVDRDGISKYLDIANTPLEKDRLIKYNASSTGAYNFIAYVPQSIGTFIGDLLNLPTYFVLVLGRLTNLAVWILLGYLALKYMPIRKDLLFLIMFLPVGVQQAASYSPDALLNSASFLVIAYILHLKFEKEEVDYKDLLKVIGLTVLIGSIKLPYILIAGTLILIPNKKIKFGVFGKFIALILILLVNFAVMFGWQTLSKPKTQNQQITTTQSNDSSKESDKVNWVNEIVTQPNLFIEKVSETLENAEEFYSKSFTAFLGWFKVQPTKEFSVLMLNVLLLFAVLGDEKKYLLGVFDRILYLLMTVGMYLLLCAVAFQWANKPLSEIVIFDGIQGRYFYPFIIGIYMVLQNNILKIKNSDIWINTYRNLYVCWTLMFSLAMIINCYFIYNY</sequence>
<proteinExistence type="predicted"/>
<organism evidence="2 3">
    <name type="scientific">Clostridium celatum DSM 1785</name>
    <dbReference type="NCBI Taxonomy" id="545697"/>
    <lineage>
        <taxon>Bacteria</taxon>
        <taxon>Bacillati</taxon>
        <taxon>Bacillota</taxon>
        <taxon>Clostridia</taxon>
        <taxon>Eubacteriales</taxon>
        <taxon>Clostridiaceae</taxon>
        <taxon>Clostridium</taxon>
    </lineage>
</organism>
<feature type="transmembrane region" description="Helical" evidence="1">
    <location>
        <begin position="12"/>
        <end position="29"/>
    </location>
</feature>
<dbReference type="eggNOG" id="COG4713">
    <property type="taxonomic scope" value="Bacteria"/>
</dbReference>
<dbReference type="AlphaFoldDB" id="L1QNA7"/>
<dbReference type="Proteomes" id="UP000010420">
    <property type="component" value="Unassembled WGS sequence"/>
</dbReference>
<dbReference type="InterPro" id="IPR018674">
    <property type="entry name" value="DUF2142_membrane"/>
</dbReference>
<dbReference type="PATRIC" id="fig|545697.3.peg.188"/>
<evidence type="ECO:0000313" key="2">
    <source>
        <dbReference type="EMBL" id="EKY29484.1"/>
    </source>
</evidence>
<keyword evidence="1" id="KW-0812">Transmembrane</keyword>
<keyword evidence="1" id="KW-0472">Membrane</keyword>
<feature type="transmembrane region" description="Helical" evidence="1">
    <location>
        <begin position="41"/>
        <end position="61"/>
    </location>
</feature>
<protein>
    <recommendedName>
        <fullName evidence="4">DUF2142 domain-containing protein</fullName>
    </recommendedName>
</protein>
<feature type="transmembrane region" description="Helical" evidence="1">
    <location>
        <begin position="223"/>
        <end position="241"/>
    </location>
</feature>
<name>L1QNA7_9CLOT</name>
<feature type="transmembrane region" description="Helical" evidence="1">
    <location>
        <begin position="275"/>
        <end position="299"/>
    </location>
</feature>
<comment type="caution">
    <text evidence="2">The sequence shown here is derived from an EMBL/GenBank/DDBJ whole genome shotgun (WGS) entry which is preliminary data.</text>
</comment>
<feature type="transmembrane region" description="Helical" evidence="1">
    <location>
        <begin position="192"/>
        <end position="214"/>
    </location>
</feature>
<dbReference type="RefSeq" id="WP_005210008.1">
    <property type="nucleotide sequence ID" value="NZ_KB291602.1"/>
</dbReference>
<dbReference type="HOGENOM" id="CLU_025380_1_1_9"/>
<keyword evidence="1" id="KW-1133">Transmembrane helix</keyword>
<evidence type="ECO:0000313" key="3">
    <source>
        <dbReference type="Proteomes" id="UP000010420"/>
    </source>
</evidence>
<dbReference type="Pfam" id="PF09913">
    <property type="entry name" value="DUF2142"/>
    <property type="match status" value="1"/>
</dbReference>
<keyword evidence="3" id="KW-1185">Reference proteome</keyword>
<feature type="transmembrane region" description="Helical" evidence="1">
    <location>
        <begin position="432"/>
        <end position="450"/>
    </location>
</feature>
<dbReference type="STRING" id="545697.HMPREF0216_00191"/>
<evidence type="ECO:0000256" key="1">
    <source>
        <dbReference type="SAM" id="Phobius"/>
    </source>
</evidence>
<dbReference type="EMBL" id="AMEZ01000007">
    <property type="protein sequence ID" value="EKY29484.1"/>
    <property type="molecule type" value="Genomic_DNA"/>
</dbReference>
<accession>L1QNA7</accession>
<feature type="transmembrane region" description="Helical" evidence="1">
    <location>
        <begin position="73"/>
        <end position="93"/>
    </location>
</feature>
<feature type="transmembrane region" description="Helical" evidence="1">
    <location>
        <begin position="306"/>
        <end position="329"/>
    </location>
</feature>
<feature type="transmembrane region" description="Helical" evidence="1">
    <location>
        <begin position="470"/>
        <end position="489"/>
    </location>
</feature>
<gene>
    <name evidence="2" type="ORF">HMPREF0216_00191</name>
</gene>
<dbReference type="OrthoDB" id="2220917at2"/>
<reference evidence="2 3" key="1">
    <citation type="submission" date="2012-05" db="EMBL/GenBank/DDBJ databases">
        <authorList>
            <person name="Weinstock G."/>
            <person name="Sodergren E."/>
            <person name="Lobos E.A."/>
            <person name="Fulton L."/>
            <person name="Fulton R."/>
            <person name="Courtney L."/>
            <person name="Fronick C."/>
            <person name="O'Laughlin M."/>
            <person name="Godfrey J."/>
            <person name="Wilson R.M."/>
            <person name="Miner T."/>
            <person name="Farmer C."/>
            <person name="Delehaunty K."/>
            <person name="Cordes M."/>
            <person name="Minx P."/>
            <person name="Tomlinson C."/>
            <person name="Chen J."/>
            <person name="Wollam A."/>
            <person name="Pepin K.H."/>
            <person name="Bhonagiri V."/>
            <person name="Zhang X."/>
            <person name="Suruliraj S."/>
            <person name="Warren W."/>
            <person name="Mitreva M."/>
            <person name="Mardis E.R."/>
            <person name="Wilson R.K."/>
        </authorList>
    </citation>
    <scope>NUCLEOTIDE SEQUENCE [LARGE SCALE GENOMIC DNA]</scope>
    <source>
        <strain evidence="2 3">DSM 1785</strain>
    </source>
</reference>
<feature type="transmembrane region" description="Helical" evidence="1">
    <location>
        <begin position="501"/>
        <end position="522"/>
    </location>
</feature>
<evidence type="ECO:0008006" key="4">
    <source>
        <dbReference type="Google" id="ProtNLM"/>
    </source>
</evidence>